<proteinExistence type="inferred from homology"/>
<evidence type="ECO:0000256" key="11">
    <source>
        <dbReference type="RuleBase" id="RU363032"/>
    </source>
</evidence>
<evidence type="ECO:0000256" key="6">
    <source>
        <dbReference type="ARBA" id="ARBA00022505"/>
    </source>
</evidence>
<feature type="domain" description="ABC transmembrane type-1" evidence="13">
    <location>
        <begin position="10"/>
        <end position="213"/>
    </location>
</feature>
<gene>
    <name evidence="14" type="primary">modB</name>
    <name evidence="14" type="ORF">Mal4_49650</name>
</gene>
<name>A0A517ZDP0_9PLAN</name>
<keyword evidence="5 12" id="KW-1003">Cell membrane</keyword>
<comment type="subcellular location">
    <subcellularLocation>
        <location evidence="2">Cell inner membrane</location>
        <topology evidence="2">Multi-pass membrane protein</topology>
    </subcellularLocation>
    <subcellularLocation>
        <location evidence="11">Cell membrane</location>
        <topology evidence="11">Multi-pass membrane protein</topology>
    </subcellularLocation>
</comment>
<dbReference type="NCBIfam" id="TIGR02141">
    <property type="entry name" value="modB_ABC"/>
    <property type="match status" value="1"/>
</dbReference>
<feature type="transmembrane region" description="Helical" evidence="11">
    <location>
        <begin position="48"/>
        <end position="70"/>
    </location>
</feature>
<dbReference type="OrthoDB" id="9795403at2"/>
<dbReference type="EMBL" id="CP036275">
    <property type="protein sequence ID" value="QDU40607.1"/>
    <property type="molecule type" value="Genomic_DNA"/>
</dbReference>
<dbReference type="InterPro" id="IPR035906">
    <property type="entry name" value="MetI-like_sf"/>
</dbReference>
<evidence type="ECO:0000256" key="12">
    <source>
        <dbReference type="RuleBase" id="RU365097"/>
    </source>
</evidence>
<feature type="transmembrane region" description="Helical" evidence="11">
    <location>
        <begin position="91"/>
        <end position="115"/>
    </location>
</feature>
<dbReference type="AlphaFoldDB" id="A0A517ZDP0"/>
<organism evidence="14 15">
    <name type="scientific">Maioricimonas rarisocia</name>
    <dbReference type="NCBI Taxonomy" id="2528026"/>
    <lineage>
        <taxon>Bacteria</taxon>
        <taxon>Pseudomonadati</taxon>
        <taxon>Planctomycetota</taxon>
        <taxon>Planctomycetia</taxon>
        <taxon>Planctomycetales</taxon>
        <taxon>Planctomycetaceae</taxon>
        <taxon>Maioricimonas</taxon>
    </lineage>
</organism>
<feature type="transmembrane region" description="Helical" evidence="11">
    <location>
        <begin position="163"/>
        <end position="184"/>
    </location>
</feature>
<keyword evidence="9 11" id="KW-1133">Transmembrane helix</keyword>
<keyword evidence="8 11" id="KW-0812">Transmembrane</keyword>
<evidence type="ECO:0000313" key="14">
    <source>
        <dbReference type="EMBL" id="QDU40607.1"/>
    </source>
</evidence>
<evidence type="ECO:0000256" key="8">
    <source>
        <dbReference type="ARBA" id="ARBA00022692"/>
    </source>
</evidence>
<dbReference type="CDD" id="cd06261">
    <property type="entry name" value="TM_PBP2"/>
    <property type="match status" value="1"/>
</dbReference>
<evidence type="ECO:0000256" key="5">
    <source>
        <dbReference type="ARBA" id="ARBA00022475"/>
    </source>
</evidence>
<evidence type="ECO:0000256" key="2">
    <source>
        <dbReference type="ARBA" id="ARBA00004429"/>
    </source>
</evidence>
<keyword evidence="4 11" id="KW-0813">Transport</keyword>
<dbReference type="PROSITE" id="PS50928">
    <property type="entry name" value="ABC_TM1"/>
    <property type="match status" value="1"/>
</dbReference>
<dbReference type="GO" id="GO:0005886">
    <property type="term" value="C:plasma membrane"/>
    <property type="evidence" value="ECO:0007669"/>
    <property type="project" value="UniProtKB-SubCell"/>
</dbReference>
<dbReference type="Pfam" id="PF00528">
    <property type="entry name" value="BPD_transp_1"/>
    <property type="match status" value="1"/>
</dbReference>
<sequence length="229" mass="24187">MLTPQELDAIRLSVVVGATAVAGSLPFGIALGWLLARYAFPGKAIVETLLNLPLVLPPVVTGYLLLVTLGRQGWLGSLLDRAFGIRLVFDWKGAAVAAAVVSFPLMVRAIRLAFAAIDHQLEQAARTLGASRIDAFLTVSLPLARPGIIAGCVLAFARSMGEFGATIMIAGNIAGVTQTIPLYIYDQLSVPGGLEASRRIVIVSVVIAAAALLVGEYLDRRGRSRLRAD</sequence>
<dbReference type="PANTHER" id="PTHR30183:SF3">
    <property type="entry name" value="MOLYBDENUM TRANSPORT SYSTEM PERMEASE PROTEIN MODB"/>
    <property type="match status" value="1"/>
</dbReference>
<comment type="function">
    <text evidence="1 12">Part of the binding-protein-dependent transport system for molybdenum; probably responsible for the translocation of the substrate across the membrane.</text>
</comment>
<dbReference type="RefSeq" id="WP_145371883.1">
    <property type="nucleotide sequence ID" value="NZ_CP036275.1"/>
</dbReference>
<evidence type="ECO:0000256" key="9">
    <source>
        <dbReference type="ARBA" id="ARBA00022989"/>
    </source>
</evidence>
<accession>A0A517ZDP0</accession>
<dbReference type="InterPro" id="IPR000515">
    <property type="entry name" value="MetI-like"/>
</dbReference>
<dbReference type="SUPFAM" id="SSF161098">
    <property type="entry name" value="MetI-like"/>
    <property type="match status" value="1"/>
</dbReference>
<evidence type="ECO:0000259" key="13">
    <source>
        <dbReference type="PROSITE" id="PS50928"/>
    </source>
</evidence>
<evidence type="ECO:0000256" key="4">
    <source>
        <dbReference type="ARBA" id="ARBA00022448"/>
    </source>
</evidence>
<evidence type="ECO:0000256" key="3">
    <source>
        <dbReference type="ARBA" id="ARBA00007069"/>
    </source>
</evidence>
<evidence type="ECO:0000256" key="7">
    <source>
        <dbReference type="ARBA" id="ARBA00022519"/>
    </source>
</evidence>
<feature type="transmembrane region" description="Helical" evidence="11">
    <location>
        <begin position="135"/>
        <end position="156"/>
    </location>
</feature>
<keyword evidence="15" id="KW-1185">Reference proteome</keyword>
<keyword evidence="6 12" id="KW-0500">Molybdenum</keyword>
<dbReference type="NCBIfam" id="NF006939">
    <property type="entry name" value="PRK09421.1"/>
    <property type="match status" value="1"/>
</dbReference>
<evidence type="ECO:0000256" key="10">
    <source>
        <dbReference type="ARBA" id="ARBA00023136"/>
    </source>
</evidence>
<keyword evidence="7" id="KW-0997">Cell inner membrane</keyword>
<keyword evidence="10 11" id="KW-0472">Membrane</keyword>
<reference evidence="14 15" key="1">
    <citation type="submission" date="2019-02" db="EMBL/GenBank/DDBJ databases">
        <title>Deep-cultivation of Planctomycetes and their phenomic and genomic characterization uncovers novel biology.</title>
        <authorList>
            <person name="Wiegand S."/>
            <person name="Jogler M."/>
            <person name="Boedeker C."/>
            <person name="Pinto D."/>
            <person name="Vollmers J."/>
            <person name="Rivas-Marin E."/>
            <person name="Kohn T."/>
            <person name="Peeters S.H."/>
            <person name="Heuer A."/>
            <person name="Rast P."/>
            <person name="Oberbeckmann S."/>
            <person name="Bunk B."/>
            <person name="Jeske O."/>
            <person name="Meyerdierks A."/>
            <person name="Storesund J.E."/>
            <person name="Kallscheuer N."/>
            <person name="Luecker S."/>
            <person name="Lage O.M."/>
            <person name="Pohl T."/>
            <person name="Merkel B.J."/>
            <person name="Hornburger P."/>
            <person name="Mueller R.-W."/>
            <person name="Bruemmer F."/>
            <person name="Labrenz M."/>
            <person name="Spormann A.M."/>
            <person name="Op den Camp H."/>
            <person name="Overmann J."/>
            <person name="Amann R."/>
            <person name="Jetten M.S.M."/>
            <person name="Mascher T."/>
            <person name="Medema M.H."/>
            <person name="Devos D.P."/>
            <person name="Kaster A.-K."/>
            <person name="Ovreas L."/>
            <person name="Rohde M."/>
            <person name="Galperin M.Y."/>
            <person name="Jogler C."/>
        </authorList>
    </citation>
    <scope>NUCLEOTIDE SEQUENCE [LARGE SCALE GENOMIC DNA]</scope>
    <source>
        <strain evidence="14 15">Mal4</strain>
    </source>
</reference>
<protein>
    <recommendedName>
        <fullName evidence="12">Molybdenum transport system permease</fullName>
    </recommendedName>
</protein>
<dbReference type="FunFam" id="1.10.3720.10:FF:000018">
    <property type="entry name" value="Molybdenum transport system permease"/>
    <property type="match status" value="1"/>
</dbReference>
<dbReference type="Proteomes" id="UP000320496">
    <property type="component" value="Chromosome"/>
</dbReference>
<dbReference type="InterPro" id="IPR011867">
    <property type="entry name" value="ModB_ABC"/>
</dbReference>
<evidence type="ECO:0000313" key="15">
    <source>
        <dbReference type="Proteomes" id="UP000320496"/>
    </source>
</evidence>
<feature type="transmembrane region" description="Helical" evidence="11">
    <location>
        <begin position="196"/>
        <end position="218"/>
    </location>
</feature>
<dbReference type="PANTHER" id="PTHR30183">
    <property type="entry name" value="MOLYBDENUM TRANSPORT SYSTEM PERMEASE PROTEIN MODB"/>
    <property type="match status" value="1"/>
</dbReference>
<dbReference type="GO" id="GO:0015098">
    <property type="term" value="F:molybdate ion transmembrane transporter activity"/>
    <property type="evidence" value="ECO:0007669"/>
    <property type="project" value="UniProtKB-UniRule"/>
</dbReference>
<evidence type="ECO:0000256" key="1">
    <source>
        <dbReference type="ARBA" id="ARBA00002949"/>
    </source>
</evidence>
<dbReference type="Gene3D" id="1.10.3720.10">
    <property type="entry name" value="MetI-like"/>
    <property type="match status" value="1"/>
</dbReference>
<comment type="similarity">
    <text evidence="3 12">Belongs to the binding-protein-dependent transport system permease family. CysTW subfamily.</text>
</comment>
<dbReference type="KEGG" id="mri:Mal4_49650"/>
<feature type="transmembrane region" description="Helical" evidence="11">
    <location>
        <begin position="12"/>
        <end position="36"/>
    </location>
</feature>